<evidence type="ECO:0000313" key="2">
    <source>
        <dbReference type="EMBL" id="GAA4064304.1"/>
    </source>
</evidence>
<name>A0ABP7VCI7_9ACTN</name>
<reference evidence="3" key="1">
    <citation type="journal article" date="2019" name="Int. J. Syst. Evol. Microbiol.">
        <title>The Global Catalogue of Microorganisms (GCM) 10K type strain sequencing project: providing services to taxonomists for standard genome sequencing and annotation.</title>
        <authorList>
            <consortium name="The Broad Institute Genomics Platform"/>
            <consortium name="The Broad Institute Genome Sequencing Center for Infectious Disease"/>
            <person name="Wu L."/>
            <person name="Ma J."/>
        </authorList>
    </citation>
    <scope>NUCLEOTIDE SEQUENCE [LARGE SCALE GENOMIC DNA]</scope>
    <source>
        <strain evidence="3">JCM 16702</strain>
    </source>
</reference>
<protein>
    <recommendedName>
        <fullName evidence="4">SH3 domain-containing protein</fullName>
    </recommendedName>
</protein>
<evidence type="ECO:0000313" key="3">
    <source>
        <dbReference type="Proteomes" id="UP001500683"/>
    </source>
</evidence>
<comment type="caution">
    <text evidence="2">The sequence shown here is derived from an EMBL/GenBank/DDBJ whole genome shotgun (WGS) entry which is preliminary data.</text>
</comment>
<accession>A0ABP7VCI7</accession>
<keyword evidence="1" id="KW-0732">Signal</keyword>
<dbReference type="Proteomes" id="UP001500683">
    <property type="component" value="Unassembled WGS sequence"/>
</dbReference>
<feature type="signal peptide" evidence="1">
    <location>
        <begin position="1"/>
        <end position="37"/>
    </location>
</feature>
<evidence type="ECO:0008006" key="4">
    <source>
        <dbReference type="Google" id="ProtNLM"/>
    </source>
</evidence>
<evidence type="ECO:0000256" key="1">
    <source>
        <dbReference type="SAM" id="SignalP"/>
    </source>
</evidence>
<sequence>MEAITPSGAFLHRVTASHVALGVLAAVGFFAPGPALAADDRPCAPPVPHPEYEKVQYCPLSRGNVPVYANHDQGSGIIGHLRKGGSANWFFGYQCRGGTIRLGNLANDWWAATKADNGRLGWVPEIYFAGGDDFEPDAGLRQSCG</sequence>
<dbReference type="EMBL" id="BAAAZG010000006">
    <property type="protein sequence ID" value="GAA4064304.1"/>
    <property type="molecule type" value="Genomic_DNA"/>
</dbReference>
<gene>
    <name evidence="2" type="ORF">GCM10022214_17680</name>
</gene>
<keyword evidence="3" id="KW-1185">Reference proteome</keyword>
<feature type="chain" id="PRO_5046849728" description="SH3 domain-containing protein" evidence="1">
    <location>
        <begin position="38"/>
        <end position="145"/>
    </location>
</feature>
<organism evidence="2 3">
    <name type="scientific">Actinomadura miaoliensis</name>
    <dbReference type="NCBI Taxonomy" id="430685"/>
    <lineage>
        <taxon>Bacteria</taxon>
        <taxon>Bacillati</taxon>
        <taxon>Actinomycetota</taxon>
        <taxon>Actinomycetes</taxon>
        <taxon>Streptosporangiales</taxon>
        <taxon>Thermomonosporaceae</taxon>
        <taxon>Actinomadura</taxon>
    </lineage>
</organism>
<proteinExistence type="predicted"/>